<dbReference type="GO" id="GO:0016020">
    <property type="term" value="C:membrane"/>
    <property type="evidence" value="ECO:0007669"/>
    <property type="project" value="TreeGrafter"/>
</dbReference>
<dbReference type="PANTHER" id="PTHR10281:SF76">
    <property type="entry name" value="CALCUTTA CUP-RELATED"/>
    <property type="match status" value="1"/>
</dbReference>
<dbReference type="Gene3D" id="3.10.120.10">
    <property type="entry name" value="Cytochrome b5-like heme/steroid binding domain"/>
    <property type="match status" value="1"/>
</dbReference>
<dbReference type="InterPro" id="IPR050577">
    <property type="entry name" value="MAPR/NEUFC/NENF-like"/>
</dbReference>
<dbReference type="GO" id="GO:0020037">
    <property type="term" value="F:heme binding"/>
    <property type="evidence" value="ECO:0007669"/>
    <property type="project" value="UniProtKB-ARBA"/>
</dbReference>
<accession>A0A9W7Y0G4</accession>
<sequence length="156" mass="17230">MSSSTSSNFSITRTVIACLALYGVYRSVRFLWQKDAKNRAGSKAINGYRKWTKREISEYTGQTEDTPILIALKGKVYDVSAGRGFYGPGAAYNVFAGRDASRLLAAQSFDDGITEEEISAPIDKLDDLSEDDMQSLDSYVGLFSVKYRLVGELVEP</sequence>
<dbReference type="InterPro" id="IPR001199">
    <property type="entry name" value="Cyt_B5-like_heme/steroid-bd"/>
</dbReference>
<comment type="caution">
    <text evidence="4">The sequence shown here is derived from an EMBL/GenBank/DDBJ whole genome shotgun (WGS) entry which is preliminary data.</text>
</comment>
<feature type="transmembrane region" description="Helical" evidence="2">
    <location>
        <begin position="6"/>
        <end position="25"/>
    </location>
</feature>
<evidence type="ECO:0000313" key="4">
    <source>
        <dbReference type="EMBL" id="KAJ1721744.1"/>
    </source>
</evidence>
<dbReference type="InterPro" id="IPR036400">
    <property type="entry name" value="Cyt_B5-like_heme/steroid_sf"/>
</dbReference>
<reference evidence="4" key="1">
    <citation type="submission" date="2022-07" db="EMBL/GenBank/DDBJ databases">
        <title>Phylogenomic reconstructions and comparative analyses of Kickxellomycotina fungi.</title>
        <authorList>
            <person name="Reynolds N.K."/>
            <person name="Stajich J.E."/>
            <person name="Barry K."/>
            <person name="Grigoriev I.V."/>
            <person name="Crous P."/>
            <person name="Smith M.E."/>
        </authorList>
    </citation>
    <scope>NUCLEOTIDE SEQUENCE</scope>
    <source>
        <strain evidence="4">NBRC 32514</strain>
    </source>
</reference>
<dbReference type="OrthoDB" id="547796at2759"/>
<comment type="similarity">
    <text evidence="1">Belongs to the cytochrome b5 family. MAPR subfamily.</text>
</comment>
<evidence type="ECO:0000259" key="3">
    <source>
        <dbReference type="SMART" id="SM01117"/>
    </source>
</evidence>
<name>A0A9W7Y0G4_9FUNG</name>
<evidence type="ECO:0000256" key="1">
    <source>
        <dbReference type="ARBA" id="ARBA00038357"/>
    </source>
</evidence>
<dbReference type="PANTHER" id="PTHR10281">
    <property type="entry name" value="MEMBRANE-ASSOCIATED PROGESTERONE RECEPTOR COMPONENT-RELATED"/>
    <property type="match status" value="1"/>
</dbReference>
<dbReference type="Proteomes" id="UP001149813">
    <property type="component" value="Unassembled WGS sequence"/>
</dbReference>
<keyword evidence="2" id="KW-0472">Membrane</keyword>
<dbReference type="GO" id="GO:0012505">
    <property type="term" value="C:endomembrane system"/>
    <property type="evidence" value="ECO:0007669"/>
    <property type="project" value="TreeGrafter"/>
</dbReference>
<dbReference type="EMBL" id="JANBOJ010000152">
    <property type="protein sequence ID" value="KAJ1721744.1"/>
    <property type="molecule type" value="Genomic_DNA"/>
</dbReference>
<dbReference type="AlphaFoldDB" id="A0A9W7Y0G4"/>
<proteinExistence type="inferred from homology"/>
<evidence type="ECO:0000313" key="5">
    <source>
        <dbReference type="Proteomes" id="UP001149813"/>
    </source>
</evidence>
<dbReference type="SMART" id="SM01117">
    <property type="entry name" value="Cyt-b5"/>
    <property type="match status" value="1"/>
</dbReference>
<gene>
    <name evidence="4" type="primary">DAP1_2</name>
    <name evidence="4" type="ORF">LPJ53_003780</name>
</gene>
<keyword evidence="2" id="KW-0812">Transmembrane</keyword>
<feature type="domain" description="Cytochrome b5 heme-binding" evidence="3">
    <location>
        <begin position="51"/>
        <end position="154"/>
    </location>
</feature>
<keyword evidence="5" id="KW-1185">Reference proteome</keyword>
<dbReference type="Pfam" id="PF00173">
    <property type="entry name" value="Cyt-b5"/>
    <property type="match status" value="1"/>
</dbReference>
<dbReference type="FunFam" id="3.10.120.10:FF:000003">
    <property type="entry name" value="membrane-associated progesterone receptor component 1"/>
    <property type="match status" value="1"/>
</dbReference>
<keyword evidence="2" id="KW-1133">Transmembrane helix</keyword>
<evidence type="ECO:0000256" key="2">
    <source>
        <dbReference type="SAM" id="Phobius"/>
    </source>
</evidence>
<organism evidence="4 5">
    <name type="scientific">Coemansia erecta</name>
    <dbReference type="NCBI Taxonomy" id="147472"/>
    <lineage>
        <taxon>Eukaryota</taxon>
        <taxon>Fungi</taxon>
        <taxon>Fungi incertae sedis</taxon>
        <taxon>Zoopagomycota</taxon>
        <taxon>Kickxellomycotina</taxon>
        <taxon>Kickxellomycetes</taxon>
        <taxon>Kickxellales</taxon>
        <taxon>Kickxellaceae</taxon>
        <taxon>Coemansia</taxon>
    </lineage>
</organism>
<protein>
    <submittedName>
        <fullName evidence="4">Dihydrodipicolinate synthase</fullName>
    </submittedName>
</protein>
<dbReference type="SUPFAM" id="SSF55856">
    <property type="entry name" value="Cytochrome b5-like heme/steroid binding domain"/>
    <property type="match status" value="1"/>
</dbReference>